<feature type="region of interest" description="Disordered" evidence="3">
    <location>
        <begin position="1"/>
        <end position="97"/>
    </location>
</feature>
<feature type="compositionally biased region" description="Basic and acidic residues" evidence="3">
    <location>
        <begin position="1"/>
        <end position="11"/>
    </location>
</feature>
<dbReference type="PANTHER" id="PTHR37534:SF20">
    <property type="entry name" value="PRO1A C6 ZINK-FINGER PROTEIN"/>
    <property type="match status" value="1"/>
</dbReference>
<dbReference type="EMBL" id="JAKIXB020000014">
    <property type="protein sequence ID" value="KAL1602317.1"/>
    <property type="molecule type" value="Genomic_DNA"/>
</dbReference>
<organism evidence="4 5">
    <name type="scientific">Nothophoma quercina</name>
    <dbReference type="NCBI Taxonomy" id="749835"/>
    <lineage>
        <taxon>Eukaryota</taxon>
        <taxon>Fungi</taxon>
        <taxon>Dikarya</taxon>
        <taxon>Ascomycota</taxon>
        <taxon>Pezizomycotina</taxon>
        <taxon>Dothideomycetes</taxon>
        <taxon>Pleosporomycetidae</taxon>
        <taxon>Pleosporales</taxon>
        <taxon>Pleosporineae</taxon>
        <taxon>Didymellaceae</taxon>
        <taxon>Nothophoma</taxon>
    </lineage>
</organism>
<name>A0ABR3RD79_9PLEO</name>
<reference evidence="4 5" key="1">
    <citation type="submission" date="2024-02" db="EMBL/GenBank/DDBJ databases">
        <title>De novo assembly and annotation of 12 fungi associated with fruit tree decline syndrome in Ontario, Canada.</title>
        <authorList>
            <person name="Sulman M."/>
            <person name="Ellouze W."/>
            <person name="Ilyukhin E."/>
        </authorList>
    </citation>
    <scope>NUCLEOTIDE SEQUENCE [LARGE SCALE GENOMIC DNA]</scope>
    <source>
        <strain evidence="4 5">M97-236</strain>
    </source>
</reference>
<accession>A0ABR3RD79</accession>
<sequence>MNERLKDEIKRNASLRRRRKKIRSIEREMEDPWSPFPEGMGTQSFSHFDINRPTVASPTPPNSNEQSESPCQNEFRRPNQSPHQVPSHDADIADASSQPDFEPSLLMSYLDYAFPVLFPFYKPSILEGGRSWLLTLALKHPAFYHNIVGLAAYFYCAVPVAPGPEHDACAVKAQTELRVQMEKAVQGVQDSLSRVTQAGIHNSLTENFHLLGNIVQLITFEVAFSSSENWQIHLNAAVNLFDQTLRHFSPYTRTDSMMNTLLEKLRCNVPLNCSVWSADQAALRFFTATIIYQDVIAGTTREETPRLLTHHDGLLVGPNTPVPSQHLKLENFIGCQTWVMKSIAKIASLCHWKKACKQAGSFDIVELVQRGTCIEHDLSEGIDRLTAKILPLPSLTEPGPYRPLETILAKSNIPHGSSSSNEEDHDTITLIWAYAAQVYLITVLSGWQPRHVVLRRYVTQALQHLRNLDNPAWLRTLAWPICVTGSLATKEQEETFRQVANVSGGLAMFGTLQDALAIMEKVWDQRDLHNPDTWDIASCLRILGHNVLLV</sequence>
<feature type="compositionally biased region" description="Basic residues" evidence="3">
    <location>
        <begin position="13"/>
        <end position="22"/>
    </location>
</feature>
<evidence type="ECO:0000313" key="5">
    <source>
        <dbReference type="Proteomes" id="UP001521222"/>
    </source>
</evidence>
<proteinExistence type="predicted"/>
<dbReference type="Pfam" id="PF11951">
    <property type="entry name" value="Fungal_trans_2"/>
    <property type="match status" value="1"/>
</dbReference>
<gene>
    <name evidence="4" type="ORF">SLS59_005007</name>
</gene>
<evidence type="ECO:0000256" key="2">
    <source>
        <dbReference type="ARBA" id="ARBA00023242"/>
    </source>
</evidence>
<dbReference type="InterPro" id="IPR021858">
    <property type="entry name" value="Fun_TF"/>
</dbReference>
<keyword evidence="2" id="KW-0539">Nucleus</keyword>
<evidence type="ECO:0000256" key="1">
    <source>
        <dbReference type="ARBA" id="ARBA00004123"/>
    </source>
</evidence>
<comment type="subcellular location">
    <subcellularLocation>
        <location evidence="1">Nucleus</location>
    </subcellularLocation>
</comment>
<dbReference type="PANTHER" id="PTHR37534">
    <property type="entry name" value="TRANSCRIPTIONAL ACTIVATOR PROTEIN UGA3"/>
    <property type="match status" value="1"/>
</dbReference>
<protein>
    <submittedName>
        <fullName evidence="4">Uncharacterized protein</fullName>
    </submittedName>
</protein>
<evidence type="ECO:0000313" key="4">
    <source>
        <dbReference type="EMBL" id="KAL1602317.1"/>
    </source>
</evidence>
<feature type="compositionally biased region" description="Polar residues" evidence="3">
    <location>
        <begin position="54"/>
        <end position="84"/>
    </location>
</feature>
<evidence type="ECO:0000256" key="3">
    <source>
        <dbReference type="SAM" id="MobiDB-lite"/>
    </source>
</evidence>
<dbReference type="Proteomes" id="UP001521222">
    <property type="component" value="Unassembled WGS sequence"/>
</dbReference>
<keyword evidence="5" id="KW-1185">Reference proteome</keyword>
<comment type="caution">
    <text evidence="4">The sequence shown here is derived from an EMBL/GenBank/DDBJ whole genome shotgun (WGS) entry which is preliminary data.</text>
</comment>